<dbReference type="Gene3D" id="3.10.180.10">
    <property type="entry name" value="2,3-Dihydroxybiphenyl 1,2-Dioxygenase, domain 1"/>
    <property type="match status" value="1"/>
</dbReference>
<sequence length="229" mass="25218">MPAVLGCHPPRSINDTGDYPIADWGGDEPSDPATTGYFINHLSLNVRNMSQSLEFYTGVFGMRRMFTVEVSEHLSISYMAHSQGGRNGTGYQTAAELNRDKNNLAGLLELISLDVEEPSEPTTTTTTTTHKKDSLSHIGIIVPDMEKTQARLEAFGVTVYKRTGDDWSRDALLGLGEQYLGSISKLEEEEIDTILPIWNQMNKDMIFAADPDGNLIEIQPLSGAPIIVE</sequence>
<dbReference type="PANTHER" id="PTHR10374">
    <property type="entry name" value="LACTOYLGLUTATHIONE LYASE GLYOXALASE I"/>
    <property type="match status" value="1"/>
</dbReference>
<organism evidence="2 3">
    <name type="scientific">Eutypa lata (strain UCR-EL1)</name>
    <name type="common">Grapevine dieback disease fungus</name>
    <name type="synonym">Eutypa armeniacae</name>
    <dbReference type="NCBI Taxonomy" id="1287681"/>
    <lineage>
        <taxon>Eukaryota</taxon>
        <taxon>Fungi</taxon>
        <taxon>Dikarya</taxon>
        <taxon>Ascomycota</taxon>
        <taxon>Pezizomycotina</taxon>
        <taxon>Sordariomycetes</taxon>
        <taxon>Xylariomycetidae</taxon>
        <taxon>Xylariales</taxon>
        <taxon>Diatrypaceae</taxon>
        <taxon>Eutypa</taxon>
    </lineage>
</organism>
<dbReference type="Pfam" id="PF00903">
    <property type="entry name" value="Glyoxalase"/>
    <property type="match status" value="1"/>
</dbReference>
<accession>M7T008</accession>
<dbReference type="InterPro" id="IPR004360">
    <property type="entry name" value="Glyas_Fos-R_dOase_dom"/>
</dbReference>
<gene>
    <name evidence="2" type="ORF">UCREL1_2857</name>
</gene>
<evidence type="ECO:0000259" key="1">
    <source>
        <dbReference type="PROSITE" id="PS51819"/>
    </source>
</evidence>
<dbReference type="OMA" id="CATHIPR"/>
<dbReference type="AlphaFoldDB" id="M7T008"/>
<dbReference type="eggNOG" id="ENOG502SRYP">
    <property type="taxonomic scope" value="Eukaryota"/>
</dbReference>
<dbReference type="EMBL" id="KB705960">
    <property type="protein sequence ID" value="EMR70113.1"/>
    <property type="molecule type" value="Genomic_DNA"/>
</dbReference>
<dbReference type="InterPro" id="IPR037523">
    <property type="entry name" value="VOC_core"/>
</dbReference>
<dbReference type="Proteomes" id="UP000012174">
    <property type="component" value="Unassembled WGS sequence"/>
</dbReference>
<evidence type="ECO:0000313" key="2">
    <source>
        <dbReference type="EMBL" id="EMR70113.1"/>
    </source>
</evidence>
<dbReference type="GO" id="GO:0016829">
    <property type="term" value="F:lyase activity"/>
    <property type="evidence" value="ECO:0007669"/>
    <property type="project" value="UniProtKB-KW"/>
</dbReference>
<dbReference type="InterPro" id="IPR029068">
    <property type="entry name" value="Glyas_Bleomycin-R_OHBP_Dase"/>
</dbReference>
<dbReference type="PROSITE" id="PS51819">
    <property type="entry name" value="VOC"/>
    <property type="match status" value="1"/>
</dbReference>
<dbReference type="KEGG" id="ela:UCREL1_2857"/>
<dbReference type="PANTHER" id="PTHR10374:SF19">
    <property type="entry name" value="LYASE (GLO1), PUTATIVE (AFU_ORTHOLOGUE AFUA_2G13550)-RELATED"/>
    <property type="match status" value="1"/>
</dbReference>
<reference evidence="3" key="1">
    <citation type="journal article" date="2013" name="Genome Announc.">
        <title>Draft genome sequence of the grapevine dieback fungus Eutypa lata UCR-EL1.</title>
        <authorList>
            <person name="Blanco-Ulate B."/>
            <person name="Rolshausen P.E."/>
            <person name="Cantu D."/>
        </authorList>
    </citation>
    <scope>NUCLEOTIDE SEQUENCE [LARGE SCALE GENOMIC DNA]</scope>
    <source>
        <strain evidence="3">UCR-EL1</strain>
    </source>
</reference>
<keyword evidence="2" id="KW-0456">Lyase</keyword>
<dbReference type="HOGENOM" id="CLU_098722_0_0_1"/>
<evidence type="ECO:0000313" key="3">
    <source>
        <dbReference type="Proteomes" id="UP000012174"/>
    </source>
</evidence>
<protein>
    <submittedName>
        <fullName evidence="2">Putative lactoylglutathione lyase protein</fullName>
    </submittedName>
</protein>
<dbReference type="STRING" id="1287681.M7T008"/>
<proteinExistence type="predicted"/>
<feature type="domain" description="VOC" evidence="1">
    <location>
        <begin position="38"/>
        <end position="221"/>
    </location>
</feature>
<name>M7T008_EUTLA</name>
<dbReference type="OrthoDB" id="16820at2759"/>
<keyword evidence="3" id="KW-1185">Reference proteome</keyword>
<dbReference type="SUPFAM" id="SSF54593">
    <property type="entry name" value="Glyoxalase/Bleomycin resistance protein/Dihydroxybiphenyl dioxygenase"/>
    <property type="match status" value="1"/>
</dbReference>